<sequence>MRRGERMVKVSAARGGAADRRLRAIVALAVTAGIGSAHAARTPDMSDASGGIVSVPIDTRSQTLAMDGAVRPVQLPKGASAMSETYGDWIVKCQLDGGARLCTLGQTQTSKETNQQVFAIELLPQNGKAEGNMLMPFGLKLDAGAVVKLDGKDLEQTRFSTCTAQGCLLPVSFPTVVTDTMSKGKTLTVAAQNINTGQAVVFNVPLNGFAAALERTIQLGS</sequence>
<dbReference type="Pfam" id="PF06776">
    <property type="entry name" value="IalB"/>
    <property type="match status" value="1"/>
</dbReference>
<name>A0A560LMT2_9BRAD</name>
<comment type="caution">
    <text evidence="1">The sequence shown here is derived from an EMBL/GenBank/DDBJ whole genome shotgun (WGS) entry which is preliminary data.</text>
</comment>
<dbReference type="EMBL" id="VITY01000007">
    <property type="protein sequence ID" value="TWB96818.1"/>
    <property type="molecule type" value="Genomic_DNA"/>
</dbReference>
<dbReference type="Gene3D" id="2.60.40.1880">
    <property type="entry name" value="Invasion associated locus B (IalB) protein"/>
    <property type="match status" value="1"/>
</dbReference>
<dbReference type="InterPro" id="IPR010642">
    <property type="entry name" value="Invasion_prot_B"/>
</dbReference>
<dbReference type="Proteomes" id="UP000321304">
    <property type="component" value="Unassembled WGS sequence"/>
</dbReference>
<proteinExistence type="predicted"/>
<accession>A0A560LMT2</accession>
<evidence type="ECO:0000313" key="1">
    <source>
        <dbReference type="EMBL" id="TWB96818.1"/>
    </source>
</evidence>
<reference evidence="1 2" key="1">
    <citation type="submission" date="2019-06" db="EMBL/GenBank/DDBJ databases">
        <title>Genomic Encyclopedia of Type Strains, Phase IV (KMG-V): Genome sequencing to study the core and pangenomes of soil and plant-associated prokaryotes.</title>
        <authorList>
            <person name="Whitman W."/>
        </authorList>
    </citation>
    <scope>NUCLEOTIDE SEQUENCE [LARGE SCALE GENOMIC DNA]</scope>
    <source>
        <strain evidence="1 2">BR 10355</strain>
    </source>
</reference>
<dbReference type="AlphaFoldDB" id="A0A560LMT2"/>
<dbReference type="InterPro" id="IPR038696">
    <property type="entry name" value="IalB_sf"/>
</dbReference>
<keyword evidence="2" id="KW-1185">Reference proteome</keyword>
<organism evidence="1 2">
    <name type="scientific">Bradyrhizobium macuxiense</name>
    <dbReference type="NCBI Taxonomy" id="1755647"/>
    <lineage>
        <taxon>Bacteria</taxon>
        <taxon>Pseudomonadati</taxon>
        <taxon>Pseudomonadota</taxon>
        <taxon>Alphaproteobacteria</taxon>
        <taxon>Hyphomicrobiales</taxon>
        <taxon>Nitrobacteraceae</taxon>
        <taxon>Bradyrhizobium</taxon>
    </lineage>
</organism>
<gene>
    <name evidence="1" type="ORF">FBZ93_10764</name>
</gene>
<evidence type="ECO:0000313" key="2">
    <source>
        <dbReference type="Proteomes" id="UP000321304"/>
    </source>
</evidence>
<protein>
    <submittedName>
        <fullName evidence="1">Invasion protein IalB</fullName>
    </submittedName>
</protein>